<dbReference type="HOGENOM" id="CLU_2073459_0_0_1"/>
<feature type="region of interest" description="Disordered" evidence="1">
    <location>
        <begin position="1"/>
        <end position="56"/>
    </location>
</feature>
<sequence>MLAMESRKRHNLEDPGPLHPKKRALANAFDSPVHLNGNVSSTPTPTADDEPKDQDSLEQFRKEAIFRRMRHYSRENQRSQVRIAELEHRKTSYEASLAAIEACWSQVNMMLCSALSIR</sequence>
<dbReference type="STRING" id="747525.W4K451"/>
<gene>
    <name evidence="2" type="ORF">HETIRDRAFT_320490</name>
</gene>
<dbReference type="EMBL" id="KI925459">
    <property type="protein sequence ID" value="ETW80592.1"/>
    <property type="molecule type" value="Genomic_DNA"/>
</dbReference>
<proteinExistence type="predicted"/>
<dbReference type="AlphaFoldDB" id="W4K451"/>
<dbReference type="RefSeq" id="XP_009547321.1">
    <property type="nucleotide sequence ID" value="XM_009549026.1"/>
</dbReference>
<accession>W4K451</accession>
<organism evidence="2 3">
    <name type="scientific">Heterobasidion irregulare (strain TC 32-1)</name>
    <dbReference type="NCBI Taxonomy" id="747525"/>
    <lineage>
        <taxon>Eukaryota</taxon>
        <taxon>Fungi</taxon>
        <taxon>Dikarya</taxon>
        <taxon>Basidiomycota</taxon>
        <taxon>Agaricomycotina</taxon>
        <taxon>Agaricomycetes</taxon>
        <taxon>Russulales</taxon>
        <taxon>Bondarzewiaceae</taxon>
        <taxon>Heterobasidion</taxon>
        <taxon>Heterobasidion annosum species complex</taxon>
    </lineage>
</organism>
<dbReference type="OrthoDB" id="10266039at2759"/>
<evidence type="ECO:0000313" key="2">
    <source>
        <dbReference type="EMBL" id="ETW80592.1"/>
    </source>
</evidence>
<keyword evidence="3" id="KW-1185">Reference proteome</keyword>
<evidence type="ECO:0000256" key="1">
    <source>
        <dbReference type="SAM" id="MobiDB-lite"/>
    </source>
</evidence>
<dbReference type="GeneID" id="20670666"/>
<evidence type="ECO:0000313" key="3">
    <source>
        <dbReference type="Proteomes" id="UP000030671"/>
    </source>
</evidence>
<dbReference type="KEGG" id="hir:HETIRDRAFT_320490"/>
<reference evidence="2 3" key="1">
    <citation type="journal article" date="2012" name="New Phytol.">
        <title>Insight into trade-off between wood decay and parasitism from the genome of a fungal forest pathogen.</title>
        <authorList>
            <person name="Olson A."/>
            <person name="Aerts A."/>
            <person name="Asiegbu F."/>
            <person name="Belbahri L."/>
            <person name="Bouzid O."/>
            <person name="Broberg A."/>
            <person name="Canback B."/>
            <person name="Coutinho P.M."/>
            <person name="Cullen D."/>
            <person name="Dalman K."/>
            <person name="Deflorio G."/>
            <person name="van Diepen L.T."/>
            <person name="Dunand C."/>
            <person name="Duplessis S."/>
            <person name="Durling M."/>
            <person name="Gonthier P."/>
            <person name="Grimwood J."/>
            <person name="Fossdal C.G."/>
            <person name="Hansson D."/>
            <person name="Henrissat B."/>
            <person name="Hietala A."/>
            <person name="Himmelstrand K."/>
            <person name="Hoffmeister D."/>
            <person name="Hogberg N."/>
            <person name="James T.Y."/>
            <person name="Karlsson M."/>
            <person name="Kohler A."/>
            <person name="Kues U."/>
            <person name="Lee Y.H."/>
            <person name="Lin Y.C."/>
            <person name="Lind M."/>
            <person name="Lindquist E."/>
            <person name="Lombard V."/>
            <person name="Lucas S."/>
            <person name="Lunden K."/>
            <person name="Morin E."/>
            <person name="Murat C."/>
            <person name="Park J."/>
            <person name="Raffaello T."/>
            <person name="Rouze P."/>
            <person name="Salamov A."/>
            <person name="Schmutz J."/>
            <person name="Solheim H."/>
            <person name="Stahlberg J."/>
            <person name="Velez H."/>
            <person name="de Vries R.P."/>
            <person name="Wiebenga A."/>
            <person name="Woodward S."/>
            <person name="Yakovlev I."/>
            <person name="Garbelotto M."/>
            <person name="Martin F."/>
            <person name="Grigoriev I.V."/>
            <person name="Stenlid J."/>
        </authorList>
    </citation>
    <scope>NUCLEOTIDE SEQUENCE [LARGE SCALE GENOMIC DNA]</scope>
    <source>
        <strain evidence="2 3">TC 32-1</strain>
    </source>
</reference>
<dbReference type="Proteomes" id="UP000030671">
    <property type="component" value="Unassembled WGS sequence"/>
</dbReference>
<dbReference type="InParanoid" id="W4K451"/>
<name>W4K451_HETIT</name>
<protein>
    <submittedName>
        <fullName evidence="2">Uncharacterized protein</fullName>
    </submittedName>
</protein>